<dbReference type="InterPro" id="IPR005039">
    <property type="entry name" value="Ant_C"/>
</dbReference>
<dbReference type="EMBL" id="WSRQ01000024">
    <property type="protein sequence ID" value="MVX64988.1"/>
    <property type="molecule type" value="Genomic_DNA"/>
</dbReference>
<reference evidence="2" key="1">
    <citation type="submission" date="2019-12" db="EMBL/GenBank/DDBJ databases">
        <title>Microbes associate with the intestines of laboratory mice.</title>
        <authorList>
            <person name="Navarre W."/>
            <person name="Wong E."/>
        </authorList>
    </citation>
    <scope>NUCLEOTIDE SEQUENCE</scope>
    <source>
        <strain evidence="2">NM79_F5</strain>
    </source>
</reference>
<organism evidence="2 3">
    <name type="scientific">Clostridium chromiireducens</name>
    <dbReference type="NCBI Taxonomy" id="225345"/>
    <lineage>
        <taxon>Bacteria</taxon>
        <taxon>Bacillati</taxon>
        <taxon>Bacillota</taxon>
        <taxon>Clostridia</taxon>
        <taxon>Eubacteriales</taxon>
        <taxon>Clostridiaceae</taxon>
        <taxon>Clostridium</taxon>
    </lineage>
</organism>
<dbReference type="Pfam" id="PF03374">
    <property type="entry name" value="ANT"/>
    <property type="match status" value="1"/>
</dbReference>
<comment type="caution">
    <text evidence="2">The sequence shown here is derived from an EMBL/GenBank/DDBJ whole genome shotgun (WGS) entry which is preliminary data.</text>
</comment>
<dbReference type="AlphaFoldDB" id="A0A964W3B8"/>
<evidence type="ECO:0000313" key="2">
    <source>
        <dbReference type="EMBL" id="MVX64988.1"/>
    </source>
</evidence>
<evidence type="ECO:0000313" key="3">
    <source>
        <dbReference type="Proteomes" id="UP000656077"/>
    </source>
</evidence>
<dbReference type="Pfam" id="PF02498">
    <property type="entry name" value="Bro-N"/>
    <property type="match status" value="1"/>
</dbReference>
<gene>
    <name evidence="2" type="ORF">GKZ28_14945</name>
</gene>
<accession>A0A964W3B8</accession>
<dbReference type="InterPro" id="IPR003497">
    <property type="entry name" value="BRO_N_domain"/>
</dbReference>
<feature type="domain" description="Bro-N" evidence="1">
    <location>
        <begin position="29"/>
        <end position="130"/>
    </location>
</feature>
<protein>
    <submittedName>
        <fullName evidence="2">Phage antirepressor Ant</fullName>
    </submittedName>
</protein>
<proteinExistence type="predicted"/>
<dbReference type="PROSITE" id="PS51750">
    <property type="entry name" value="BRO_N"/>
    <property type="match status" value="1"/>
</dbReference>
<dbReference type="GO" id="GO:0003677">
    <property type="term" value="F:DNA binding"/>
    <property type="evidence" value="ECO:0007669"/>
    <property type="project" value="InterPro"/>
</dbReference>
<name>A0A964W3B8_9CLOT</name>
<dbReference type="SMART" id="SM01040">
    <property type="entry name" value="Bro-N"/>
    <property type="match status" value="1"/>
</dbReference>
<dbReference type="Proteomes" id="UP000656077">
    <property type="component" value="Unassembled WGS sequence"/>
</dbReference>
<sequence length="282" mass="32402">MRLFCPVLKRIFKVVGGERVKNLQVIKEQQLLGKDFKVYGSAENPLFLAKDVAEWIDYSKTSEGYYNVSKMLISIDDDEKVTITNSNSGGNKLYLTEDGLYEVLMQSRKVIAKKFKKEVKAVLRQIRITGGYIPVNENMSDFEIMARALQISQNTILKKDEIIIAKDVELEDKSKFINQIAISENSLLVREVAKIACKQGIIIGEKRLWQKLRDWKMIFKNTTEPKQEFIDRGHFEIVEGCRTSKEKTFTYHTTKVTGKGQVYIIKKLLEESLLKETACTKA</sequence>
<evidence type="ECO:0000259" key="1">
    <source>
        <dbReference type="PROSITE" id="PS51750"/>
    </source>
</evidence>